<evidence type="ECO:0000313" key="13">
    <source>
        <dbReference type="EMBL" id="CAH3035547.1"/>
    </source>
</evidence>
<dbReference type="InterPro" id="IPR013783">
    <property type="entry name" value="Ig-like_fold"/>
</dbReference>
<keyword evidence="10" id="KW-0812">Transmembrane</keyword>
<dbReference type="GO" id="GO:0005886">
    <property type="term" value="C:plasma membrane"/>
    <property type="evidence" value="ECO:0007669"/>
    <property type="project" value="UniProtKB-SubCell"/>
</dbReference>
<dbReference type="GO" id="GO:0030424">
    <property type="term" value="C:axon"/>
    <property type="evidence" value="ECO:0007669"/>
    <property type="project" value="TreeGrafter"/>
</dbReference>
<evidence type="ECO:0000256" key="5">
    <source>
        <dbReference type="ARBA" id="ARBA00023136"/>
    </source>
</evidence>
<gene>
    <name evidence="13" type="ORF">PMEA_00017443</name>
</gene>
<dbReference type="SUPFAM" id="SSF49785">
    <property type="entry name" value="Galactose-binding domain-like"/>
    <property type="match status" value="1"/>
</dbReference>
<dbReference type="InterPro" id="IPR003599">
    <property type="entry name" value="Ig_sub"/>
</dbReference>
<evidence type="ECO:0000259" key="12">
    <source>
        <dbReference type="PROSITE" id="PS50835"/>
    </source>
</evidence>
<dbReference type="Gene3D" id="2.60.40.10">
    <property type="entry name" value="Immunoglobulins"/>
    <property type="match status" value="3"/>
</dbReference>
<evidence type="ECO:0000256" key="8">
    <source>
        <dbReference type="ARBA" id="ARBA00023319"/>
    </source>
</evidence>
<keyword evidence="4" id="KW-0677">Repeat</keyword>
<dbReference type="Pfam" id="PF01391">
    <property type="entry name" value="Collagen"/>
    <property type="match status" value="1"/>
</dbReference>
<dbReference type="Pfam" id="PF13927">
    <property type="entry name" value="Ig_3"/>
    <property type="match status" value="2"/>
</dbReference>
<dbReference type="InterPro" id="IPR050958">
    <property type="entry name" value="Cell_Adh-Cytoskel_Orgn"/>
</dbReference>
<dbReference type="GO" id="GO:0007156">
    <property type="term" value="P:homophilic cell adhesion via plasma membrane adhesion molecules"/>
    <property type="evidence" value="ECO:0007669"/>
    <property type="project" value="TreeGrafter"/>
</dbReference>
<keyword evidence="5 10" id="KW-0472">Membrane</keyword>
<dbReference type="CDD" id="cd00057">
    <property type="entry name" value="FA58C"/>
    <property type="match status" value="1"/>
</dbReference>
<dbReference type="GO" id="GO:0008046">
    <property type="term" value="F:axon guidance receptor activity"/>
    <property type="evidence" value="ECO:0007669"/>
    <property type="project" value="TreeGrafter"/>
</dbReference>
<keyword evidence="3" id="KW-0732">Signal</keyword>
<dbReference type="InterPro" id="IPR000421">
    <property type="entry name" value="FA58C"/>
</dbReference>
<dbReference type="Proteomes" id="UP001159428">
    <property type="component" value="Unassembled WGS sequence"/>
</dbReference>
<feature type="domain" description="F5/8 type C" evidence="11">
    <location>
        <begin position="464"/>
        <end position="610"/>
    </location>
</feature>
<dbReference type="AlphaFoldDB" id="A0AAU9VS48"/>
<dbReference type="FunFam" id="2.60.40.10:FF:000032">
    <property type="entry name" value="palladin isoform X1"/>
    <property type="match status" value="1"/>
</dbReference>
<evidence type="ECO:0000256" key="10">
    <source>
        <dbReference type="SAM" id="Phobius"/>
    </source>
</evidence>
<dbReference type="InterPro" id="IPR007110">
    <property type="entry name" value="Ig-like_dom"/>
</dbReference>
<dbReference type="SMART" id="SM00406">
    <property type="entry name" value="IGv"/>
    <property type="match status" value="1"/>
</dbReference>
<feature type="domain" description="Ig-like" evidence="12">
    <location>
        <begin position="195"/>
        <end position="281"/>
    </location>
</feature>
<dbReference type="Gene3D" id="2.60.120.260">
    <property type="entry name" value="Galactose-binding domain-like"/>
    <property type="match status" value="1"/>
</dbReference>
<dbReference type="InterPro" id="IPR013098">
    <property type="entry name" value="Ig_I-set"/>
</dbReference>
<organism evidence="13 14">
    <name type="scientific">Pocillopora meandrina</name>
    <dbReference type="NCBI Taxonomy" id="46732"/>
    <lineage>
        <taxon>Eukaryota</taxon>
        <taxon>Metazoa</taxon>
        <taxon>Cnidaria</taxon>
        <taxon>Anthozoa</taxon>
        <taxon>Hexacorallia</taxon>
        <taxon>Scleractinia</taxon>
        <taxon>Astrocoeniina</taxon>
        <taxon>Pocilloporidae</taxon>
        <taxon>Pocillopora</taxon>
    </lineage>
</organism>
<feature type="transmembrane region" description="Helical" evidence="10">
    <location>
        <begin position="12"/>
        <end position="31"/>
    </location>
</feature>
<dbReference type="SMART" id="SM00231">
    <property type="entry name" value="FA58C"/>
    <property type="match status" value="1"/>
</dbReference>
<dbReference type="Pfam" id="PF07679">
    <property type="entry name" value="I-set"/>
    <property type="match status" value="1"/>
</dbReference>
<dbReference type="InterPro" id="IPR003598">
    <property type="entry name" value="Ig_sub2"/>
</dbReference>
<dbReference type="SUPFAM" id="SSF48726">
    <property type="entry name" value="Immunoglobulin"/>
    <property type="match status" value="3"/>
</dbReference>
<keyword evidence="10" id="KW-1133">Transmembrane helix</keyword>
<proteinExistence type="predicted"/>
<keyword evidence="14" id="KW-1185">Reference proteome</keyword>
<dbReference type="CDD" id="cd00096">
    <property type="entry name" value="Ig"/>
    <property type="match status" value="1"/>
</dbReference>
<feature type="region of interest" description="Disordered" evidence="9">
    <location>
        <begin position="220"/>
        <end position="239"/>
    </location>
</feature>
<reference evidence="13 14" key="1">
    <citation type="submission" date="2022-05" db="EMBL/GenBank/DDBJ databases">
        <authorList>
            <consortium name="Genoscope - CEA"/>
            <person name="William W."/>
        </authorList>
    </citation>
    <scope>NUCLEOTIDE SEQUENCE [LARGE SCALE GENOMIC DNA]</scope>
</reference>
<name>A0AAU9VS48_9CNID</name>
<dbReference type="SMART" id="SM00408">
    <property type="entry name" value="IGc2"/>
    <property type="match status" value="3"/>
</dbReference>
<sequence length="617" mass="67391">MSLKDTASSLSSGTLISFFCLVLYSAGFVRIELKFDVYDRRLEAVEEVVAMMKYERAKENLNSNKDFRKDAGFLHQRFPRSAGQIALSSNETTDMKELLKNIVTLRMKICERNGKRRNVCPAGPRGPPGRAGPKGDKGNRGRVGKRGLQGMMGQPGRVGKHGPPGIRGEKGIKGDIGTPGIPGNKGEPGESISAPKVIISSSQITVNEFDTVSLTCSASGNPKPQLSWSKTTGSLPSNRIKTTADGVMQIHDVRAEDTGTYKCVGNNVLGNDEKTTQVVVQTSPKISLKPGPFYVAVGNTIMLPKCAVASFPAAKIVWTKISVPDLHPRMRDISDGQLSIVNAHKEDSGFYQCRATNKIGVAVAITHLVVVDDPVITVRPPPQLSVNHGQTVSLRCEARGEPKPKVSWLKENGALPLGRSNVSINGTLKLWEVKSQDAGKYICVASSAGIFTTSTSVQLSVLTCRPVGVADINKIPDAKMSSSSHYLEYFAFYGRLNGSRGRGGWCARTKIDRGDHLQIDMGEVHSVCAVATQGKLTGSYVTSYKLYFSIDGVNWMVYTELNQMKIFGANTDRTSVVQHLIRSPTRARFFRFYPVTHRVHPCMRVEIYVQRLEKGTE</sequence>
<dbReference type="InterPro" id="IPR013106">
    <property type="entry name" value="Ig_V-set"/>
</dbReference>
<evidence type="ECO:0000256" key="4">
    <source>
        <dbReference type="ARBA" id="ARBA00022737"/>
    </source>
</evidence>
<evidence type="ECO:0000259" key="11">
    <source>
        <dbReference type="PROSITE" id="PS50022"/>
    </source>
</evidence>
<keyword evidence="6" id="KW-1015">Disulfide bond</keyword>
<dbReference type="FunFam" id="2.60.120.260:FF:000016">
    <property type="entry name" value="Contactin-associated protein-like 4 isoform 1"/>
    <property type="match status" value="1"/>
</dbReference>
<dbReference type="InterPro" id="IPR008979">
    <property type="entry name" value="Galactose-bd-like_sf"/>
</dbReference>
<dbReference type="InterPro" id="IPR008160">
    <property type="entry name" value="Collagen"/>
</dbReference>
<dbReference type="Pfam" id="PF00754">
    <property type="entry name" value="F5_F8_type_C"/>
    <property type="match status" value="1"/>
</dbReference>
<comment type="subcellular location">
    <subcellularLocation>
        <location evidence="1">Cell membrane</location>
    </subcellularLocation>
</comment>
<dbReference type="InterPro" id="IPR036179">
    <property type="entry name" value="Ig-like_dom_sf"/>
</dbReference>
<dbReference type="GO" id="GO:0050808">
    <property type="term" value="P:synapse organization"/>
    <property type="evidence" value="ECO:0007669"/>
    <property type="project" value="TreeGrafter"/>
</dbReference>
<feature type="domain" description="Ig-like" evidence="12">
    <location>
        <begin position="374"/>
        <end position="460"/>
    </location>
</feature>
<dbReference type="SMART" id="SM00409">
    <property type="entry name" value="IG"/>
    <property type="match status" value="3"/>
</dbReference>
<dbReference type="GO" id="GO:0043025">
    <property type="term" value="C:neuronal cell body"/>
    <property type="evidence" value="ECO:0007669"/>
    <property type="project" value="TreeGrafter"/>
</dbReference>
<dbReference type="FunFam" id="2.60.40.10:FF:000005">
    <property type="entry name" value="Neuronal cell adhesion molecule"/>
    <property type="match status" value="1"/>
</dbReference>
<keyword evidence="7" id="KW-0325">Glycoprotein</keyword>
<evidence type="ECO:0000313" key="14">
    <source>
        <dbReference type="Proteomes" id="UP001159428"/>
    </source>
</evidence>
<evidence type="ECO:0000256" key="3">
    <source>
        <dbReference type="ARBA" id="ARBA00022729"/>
    </source>
</evidence>
<evidence type="ECO:0000256" key="9">
    <source>
        <dbReference type="SAM" id="MobiDB-lite"/>
    </source>
</evidence>
<dbReference type="EMBL" id="CALNXJ010000003">
    <property type="protein sequence ID" value="CAH3035547.1"/>
    <property type="molecule type" value="Genomic_DNA"/>
</dbReference>
<feature type="domain" description="Ig-like" evidence="12">
    <location>
        <begin position="284"/>
        <end position="366"/>
    </location>
</feature>
<protein>
    <submittedName>
        <fullName evidence="13">Uncharacterized protein</fullName>
    </submittedName>
</protein>
<keyword evidence="8" id="KW-0393">Immunoglobulin domain</keyword>
<feature type="region of interest" description="Disordered" evidence="9">
    <location>
        <begin position="116"/>
        <end position="189"/>
    </location>
</feature>
<keyword evidence="2" id="KW-1003">Cell membrane</keyword>
<dbReference type="PROSITE" id="PS50835">
    <property type="entry name" value="IG_LIKE"/>
    <property type="match status" value="3"/>
</dbReference>
<dbReference type="PANTHER" id="PTHR45080">
    <property type="entry name" value="CONTACTIN 5"/>
    <property type="match status" value="1"/>
</dbReference>
<comment type="caution">
    <text evidence="13">The sequence shown here is derived from an EMBL/GenBank/DDBJ whole genome shotgun (WGS) entry which is preliminary data.</text>
</comment>
<evidence type="ECO:0000256" key="1">
    <source>
        <dbReference type="ARBA" id="ARBA00004236"/>
    </source>
</evidence>
<evidence type="ECO:0000256" key="6">
    <source>
        <dbReference type="ARBA" id="ARBA00023157"/>
    </source>
</evidence>
<dbReference type="PANTHER" id="PTHR45080:SF8">
    <property type="entry name" value="IG-LIKE DOMAIN-CONTAINING PROTEIN"/>
    <property type="match status" value="1"/>
</dbReference>
<evidence type="ECO:0000256" key="7">
    <source>
        <dbReference type="ARBA" id="ARBA00023180"/>
    </source>
</evidence>
<dbReference type="PROSITE" id="PS50022">
    <property type="entry name" value="FA58C_3"/>
    <property type="match status" value="1"/>
</dbReference>
<accession>A0AAU9VS48</accession>
<evidence type="ECO:0000256" key="2">
    <source>
        <dbReference type="ARBA" id="ARBA00022475"/>
    </source>
</evidence>